<dbReference type="Proteomes" id="UP000253769">
    <property type="component" value="Unassembled WGS sequence"/>
</dbReference>
<evidence type="ECO:0000256" key="1">
    <source>
        <dbReference type="ARBA" id="ARBA00023015"/>
    </source>
</evidence>
<dbReference type="PANTHER" id="PTHR30154:SF17">
    <property type="entry name" value="DNA-BINDING TRANSCRIPTIONAL ACTIVATOR DECR"/>
    <property type="match status" value="1"/>
</dbReference>
<evidence type="ECO:0000313" key="5">
    <source>
        <dbReference type="EMBL" id="RDE25041.1"/>
    </source>
</evidence>
<protein>
    <submittedName>
        <fullName evidence="5">Lrp/AsnC family transcriptional regulator</fullName>
    </submittedName>
</protein>
<comment type="caution">
    <text evidence="5">The sequence shown here is derived from an EMBL/GenBank/DDBJ whole genome shotgun (WGS) entry which is preliminary data.</text>
</comment>
<dbReference type="InterPro" id="IPR019888">
    <property type="entry name" value="Tscrpt_reg_AsnC-like"/>
</dbReference>
<dbReference type="AlphaFoldDB" id="A0A369WTW5"/>
<dbReference type="SUPFAM" id="SSF54909">
    <property type="entry name" value="Dimeric alpha+beta barrel"/>
    <property type="match status" value="1"/>
</dbReference>
<evidence type="ECO:0000313" key="6">
    <source>
        <dbReference type="Proteomes" id="UP000253769"/>
    </source>
</evidence>
<name>A0A369WTW5_9GAMM</name>
<sequence length="158" mass="18120">MDATDRQILDLLQQDATLSTAAIAEQVGLSPTPCWRRIQNLEKAGVLRGRVALLDRKQLDLNVDVFVEIKTDRHTPEWIETFTRAIDELDEVVECYRMSGEVDYLLRVAVGDIEAYDAFYKRLIERVEVANISSYFSMERMKYTTALPLQADDQSTEV</sequence>
<dbReference type="PROSITE" id="PS50956">
    <property type="entry name" value="HTH_ASNC_2"/>
    <property type="match status" value="1"/>
</dbReference>
<dbReference type="EMBL" id="QQOH01000001">
    <property type="protein sequence ID" value="RDE25041.1"/>
    <property type="molecule type" value="Genomic_DNA"/>
</dbReference>
<dbReference type="Pfam" id="PF01037">
    <property type="entry name" value="AsnC_trans_reg"/>
    <property type="match status" value="1"/>
</dbReference>
<dbReference type="Pfam" id="PF13412">
    <property type="entry name" value="HTH_24"/>
    <property type="match status" value="1"/>
</dbReference>
<dbReference type="InterPro" id="IPR011991">
    <property type="entry name" value="ArsR-like_HTH"/>
</dbReference>
<dbReference type="SMART" id="SM00344">
    <property type="entry name" value="HTH_ASNC"/>
    <property type="match status" value="1"/>
</dbReference>
<dbReference type="InterPro" id="IPR036388">
    <property type="entry name" value="WH-like_DNA-bd_sf"/>
</dbReference>
<reference evidence="5 6" key="1">
    <citation type="submission" date="2018-07" db="EMBL/GenBank/DDBJ databases">
        <title>Motiliproteus coralliicola sp. nov., a bacterium isolated from Coral.</title>
        <authorList>
            <person name="Wang G."/>
        </authorList>
    </citation>
    <scope>NUCLEOTIDE SEQUENCE [LARGE SCALE GENOMIC DNA]</scope>
    <source>
        <strain evidence="5 6">C34</strain>
    </source>
</reference>
<keyword evidence="3" id="KW-0804">Transcription</keyword>
<organism evidence="5 6">
    <name type="scientific">Motiliproteus coralliicola</name>
    <dbReference type="NCBI Taxonomy" id="2283196"/>
    <lineage>
        <taxon>Bacteria</taxon>
        <taxon>Pseudomonadati</taxon>
        <taxon>Pseudomonadota</taxon>
        <taxon>Gammaproteobacteria</taxon>
        <taxon>Oceanospirillales</taxon>
        <taxon>Oceanospirillaceae</taxon>
        <taxon>Motiliproteus</taxon>
    </lineage>
</organism>
<gene>
    <name evidence="5" type="ORF">DV711_05600</name>
</gene>
<dbReference type="InterPro" id="IPR000485">
    <property type="entry name" value="AsnC-type_HTH_dom"/>
</dbReference>
<dbReference type="PROSITE" id="PS00519">
    <property type="entry name" value="HTH_ASNC_1"/>
    <property type="match status" value="1"/>
</dbReference>
<dbReference type="CDD" id="cd00090">
    <property type="entry name" value="HTH_ARSR"/>
    <property type="match status" value="1"/>
</dbReference>
<dbReference type="GO" id="GO:0043565">
    <property type="term" value="F:sequence-specific DNA binding"/>
    <property type="evidence" value="ECO:0007669"/>
    <property type="project" value="InterPro"/>
</dbReference>
<keyword evidence="6" id="KW-1185">Reference proteome</keyword>
<dbReference type="GO" id="GO:0005829">
    <property type="term" value="C:cytosol"/>
    <property type="evidence" value="ECO:0007669"/>
    <property type="project" value="TreeGrafter"/>
</dbReference>
<dbReference type="InterPro" id="IPR011008">
    <property type="entry name" value="Dimeric_a/b-barrel"/>
</dbReference>
<dbReference type="RefSeq" id="WP_114694636.1">
    <property type="nucleotide sequence ID" value="NZ_QQOH01000001.1"/>
</dbReference>
<dbReference type="GO" id="GO:0043200">
    <property type="term" value="P:response to amino acid"/>
    <property type="evidence" value="ECO:0007669"/>
    <property type="project" value="TreeGrafter"/>
</dbReference>
<dbReference type="PRINTS" id="PR00033">
    <property type="entry name" value="HTHASNC"/>
</dbReference>
<proteinExistence type="predicted"/>
<dbReference type="SUPFAM" id="SSF46785">
    <property type="entry name" value="Winged helix' DNA-binding domain"/>
    <property type="match status" value="1"/>
</dbReference>
<dbReference type="InterPro" id="IPR019887">
    <property type="entry name" value="Tscrpt_reg_AsnC/Lrp_C"/>
</dbReference>
<evidence type="ECO:0000256" key="3">
    <source>
        <dbReference type="ARBA" id="ARBA00023163"/>
    </source>
</evidence>
<dbReference type="InterPro" id="IPR019885">
    <property type="entry name" value="Tscrpt_reg_HTH_AsnC-type_CS"/>
</dbReference>
<keyword evidence="2" id="KW-0238">DNA-binding</keyword>
<feature type="domain" description="HTH asnC-type" evidence="4">
    <location>
        <begin position="1"/>
        <end position="62"/>
    </location>
</feature>
<dbReference type="Gene3D" id="1.10.10.10">
    <property type="entry name" value="Winged helix-like DNA-binding domain superfamily/Winged helix DNA-binding domain"/>
    <property type="match status" value="1"/>
</dbReference>
<keyword evidence="1" id="KW-0805">Transcription regulation</keyword>
<accession>A0A369WTW5</accession>
<evidence type="ECO:0000259" key="4">
    <source>
        <dbReference type="PROSITE" id="PS50956"/>
    </source>
</evidence>
<dbReference type="PANTHER" id="PTHR30154">
    <property type="entry name" value="LEUCINE-RESPONSIVE REGULATORY PROTEIN"/>
    <property type="match status" value="1"/>
</dbReference>
<dbReference type="OrthoDB" id="8590699at2"/>
<dbReference type="InterPro" id="IPR036390">
    <property type="entry name" value="WH_DNA-bd_sf"/>
</dbReference>
<evidence type="ECO:0000256" key="2">
    <source>
        <dbReference type="ARBA" id="ARBA00023125"/>
    </source>
</evidence>
<dbReference type="GO" id="GO:0006355">
    <property type="term" value="P:regulation of DNA-templated transcription"/>
    <property type="evidence" value="ECO:0007669"/>
    <property type="project" value="UniProtKB-ARBA"/>
</dbReference>
<dbReference type="Gene3D" id="3.30.70.920">
    <property type="match status" value="1"/>
</dbReference>